<sequence>MIIIPTVHARMGLMNKLRILALLSLVKKIDVVPFPFPIPIPIHIDGKEEIVFMNSMPSNGHLSQPSYSTSSLSSSSSSSSGYGYSASELSPVSISPNNGNHLRYGDRISTNNRPALGNHPGQTTTYRMRKEFRHRQPPQWYREINKNQNKQTTDAKSLDQSSSTTIVQDPNADNVNLKDIKIIFIPIKNLQQQMNQQQNGNPNTETTIIESDMKQLTDEIKEQLKSNNNQPKTIIDKPNTDNRTTMDPSTTVTTMPPTTSTVSVNKTETEAPIITDKQIVSSPKSIDAEEIMIDDHDDDYERRQLPPSSSSSSKNVVENQYTVDAPSIDQTSKPETFTKFVRMNQPTTPTIYQLPPPPPTTETPTYQASSAPFPIPSLESEWLKQNSYVPRARYYKAPELKILHHLKSNQDEQHHQYLPPSSHSSSLPQPPSITNQWSSSGPQTDPSHPIQFLYSVSHANNVPVPSFPTISPSSSSSSSSSSLNYNSLTLQRPHIQPLQIQSSMARFHRYPIVDNFGLEAFHRHRHQQQQQQQYRRRPLMMSQRHPLIIKNNAIDDIQQWPITSTWTQRMQPSSSSSSTSSSSSLLSRFSKRLWG</sequence>
<protein>
    <submittedName>
        <fullName evidence="2">Uncharacterized protein</fullName>
    </submittedName>
</protein>
<organism evidence="2">
    <name type="scientific">Dermatophagoides farinae</name>
    <name type="common">American house dust mite</name>
    <dbReference type="NCBI Taxonomy" id="6954"/>
    <lineage>
        <taxon>Eukaryota</taxon>
        <taxon>Metazoa</taxon>
        <taxon>Ecdysozoa</taxon>
        <taxon>Arthropoda</taxon>
        <taxon>Chelicerata</taxon>
        <taxon>Arachnida</taxon>
        <taxon>Acari</taxon>
        <taxon>Acariformes</taxon>
        <taxon>Sarcoptiformes</taxon>
        <taxon>Astigmata</taxon>
        <taxon>Psoroptidia</taxon>
        <taxon>Analgoidea</taxon>
        <taxon>Pyroglyphidae</taxon>
        <taxon>Dermatophagoidinae</taxon>
        <taxon>Dermatophagoides</taxon>
    </lineage>
</organism>
<feature type="compositionally biased region" description="Low complexity" evidence="1">
    <location>
        <begin position="416"/>
        <end position="427"/>
    </location>
</feature>
<proteinExistence type="predicted"/>
<evidence type="ECO:0000256" key="1">
    <source>
        <dbReference type="SAM" id="MobiDB-lite"/>
    </source>
</evidence>
<evidence type="ECO:0000313" key="2">
    <source>
        <dbReference type="EMBL" id="KAH7636813.1"/>
    </source>
</evidence>
<dbReference type="Proteomes" id="UP000828236">
    <property type="component" value="Unassembled WGS sequence"/>
</dbReference>
<feature type="compositionally biased region" description="Polar residues" evidence="1">
    <location>
        <begin position="433"/>
        <end position="446"/>
    </location>
</feature>
<dbReference type="EMBL" id="SDOV01000009">
    <property type="protein sequence ID" value="KAH7636813.1"/>
    <property type="molecule type" value="Genomic_DNA"/>
</dbReference>
<feature type="region of interest" description="Disordered" evidence="1">
    <location>
        <begin position="347"/>
        <end position="372"/>
    </location>
</feature>
<feature type="region of interest" description="Disordered" evidence="1">
    <location>
        <begin position="95"/>
        <end position="170"/>
    </location>
</feature>
<feature type="region of interest" description="Disordered" evidence="1">
    <location>
        <begin position="410"/>
        <end position="450"/>
    </location>
</feature>
<feature type="region of interest" description="Disordered" evidence="1">
    <location>
        <begin position="229"/>
        <end position="264"/>
    </location>
</feature>
<comment type="caution">
    <text evidence="2">The sequence shown here is derived from an EMBL/GenBank/DDBJ whole genome shotgun (WGS) entry which is preliminary data.</text>
</comment>
<feature type="region of interest" description="Disordered" evidence="1">
    <location>
        <begin position="299"/>
        <end position="318"/>
    </location>
</feature>
<name>A0A9D4NRF8_DERFA</name>
<feature type="compositionally biased region" description="Low complexity" evidence="1">
    <location>
        <begin position="245"/>
        <end position="264"/>
    </location>
</feature>
<reference evidence="2" key="2">
    <citation type="journal article" date="2021" name="World Allergy Organ. J.">
        <title>Chromosome-level assembly of Dermatophagoides farinae genome and transcriptome reveals two novel allergens Der f 37 and Der f 39.</title>
        <authorList>
            <person name="Chen J."/>
            <person name="Cai Z."/>
            <person name="Fan D."/>
            <person name="Hu J."/>
            <person name="Hou Y."/>
            <person name="He Y."/>
            <person name="Zhang Z."/>
            <person name="Zhao Z."/>
            <person name="Gao P."/>
            <person name="Hu W."/>
            <person name="Sun J."/>
            <person name="Li J."/>
            <person name="Ji K."/>
        </authorList>
    </citation>
    <scope>NUCLEOTIDE SEQUENCE</scope>
    <source>
        <strain evidence="2">JKM2019</strain>
    </source>
</reference>
<reference evidence="2" key="1">
    <citation type="submission" date="2020-06" db="EMBL/GenBank/DDBJ databases">
        <authorList>
            <person name="Ji K."/>
            <person name="Li J."/>
        </authorList>
    </citation>
    <scope>NUCLEOTIDE SEQUENCE</scope>
    <source>
        <strain evidence="2">JKM2019</strain>
        <tissue evidence="2">Whole body</tissue>
    </source>
</reference>
<dbReference type="AlphaFoldDB" id="A0A9D4NRF8"/>
<gene>
    <name evidence="2" type="ORF">HUG17_7019</name>
</gene>
<accession>A0A9D4NRF8</accession>
<feature type="compositionally biased region" description="Polar residues" evidence="1">
    <location>
        <begin position="146"/>
        <end position="170"/>
    </location>
</feature>